<protein>
    <submittedName>
        <fullName evidence="1">Uncharacterized protein</fullName>
    </submittedName>
</protein>
<organism evidence="1 2">
    <name type="scientific">Xylaria curta</name>
    <dbReference type="NCBI Taxonomy" id="42375"/>
    <lineage>
        <taxon>Eukaryota</taxon>
        <taxon>Fungi</taxon>
        <taxon>Dikarya</taxon>
        <taxon>Ascomycota</taxon>
        <taxon>Pezizomycotina</taxon>
        <taxon>Sordariomycetes</taxon>
        <taxon>Xylariomycetidae</taxon>
        <taxon>Xylariales</taxon>
        <taxon>Xylariaceae</taxon>
        <taxon>Xylaria</taxon>
    </lineage>
</organism>
<dbReference type="Proteomes" id="UP001143856">
    <property type="component" value="Unassembled WGS sequence"/>
</dbReference>
<evidence type="ECO:0000313" key="2">
    <source>
        <dbReference type="Proteomes" id="UP001143856"/>
    </source>
</evidence>
<keyword evidence="2" id="KW-1185">Reference proteome</keyword>
<reference evidence="1" key="1">
    <citation type="submission" date="2022-10" db="EMBL/GenBank/DDBJ databases">
        <title>Genome Sequence of Xylaria curta.</title>
        <authorList>
            <person name="Buettner E."/>
        </authorList>
    </citation>
    <scope>NUCLEOTIDE SEQUENCE</scope>
    <source>
        <strain evidence="1">Babe10</strain>
    </source>
</reference>
<comment type="caution">
    <text evidence="1">The sequence shown here is derived from an EMBL/GenBank/DDBJ whole genome shotgun (WGS) entry which is preliminary data.</text>
</comment>
<evidence type="ECO:0000313" key="1">
    <source>
        <dbReference type="EMBL" id="KAJ2988183.1"/>
    </source>
</evidence>
<dbReference type="EMBL" id="JAPDGR010000683">
    <property type="protein sequence ID" value="KAJ2988183.1"/>
    <property type="molecule type" value="Genomic_DNA"/>
</dbReference>
<proteinExistence type="predicted"/>
<sequence>MSSNRRKRIWKEVKDANADFFNLRTVIALAPDDDFSQFYFVMSPNDGLMAHMTVAGCLYIPDTYPESPPVVHLYTKTGRYNVDVYSGNLHDKTRSTLCFDILRSQANGGVWKPEYSISSLFASLMSAIVSFYVPQQRGGEIAEYVSMEKLDTVKKAAKETYEKYKHLLPIVPKIPLVEATAVPAKQMSFPSTITTEGNTQATSGPIYLQSPDSCIQSFAMDLSELHAGIVFSVILSNSEGDLVGKKPGTILVRNGVTATAARKRANEKTKWFYHGKPMNDGDMRLHVTIGRDQMTFAYCSNGRRYVHGDCPVSRLTDSQIGDVRGIPFYVHVYLKRKSGGPAKVTWLDTEGQGYIHTVRDQMGETNEDIDDDFGFELVDGLKVVEDMKQSEESRDLLVHMSELSLTDNGATDDGGNNDVKSLRPVDGP</sequence>
<gene>
    <name evidence="1" type="ORF">NUW58_g4113</name>
</gene>
<name>A0ACC1PAJ9_9PEZI</name>
<accession>A0ACC1PAJ9</accession>